<sequence length="112" mass="13223">MDNIIKKMIGDKKEYRDQMARVNVLPEDYRFVYQKIQNYMWSFSSGSGFDMLKTQYDLIDLFEDGAAHGKHVLDVTGEDVASFCDELMQGNKLWTDHYRKRLNSKMNQKVNK</sequence>
<accession>A0A4U8Q9K7</accession>
<dbReference type="InterPro" id="IPR008316">
    <property type="entry name" value="UCP029876"/>
</dbReference>
<dbReference type="Pfam" id="PF06304">
    <property type="entry name" value="DUF1048"/>
    <property type="match status" value="1"/>
</dbReference>
<dbReference type="Proteomes" id="UP000306509">
    <property type="component" value="Unassembled WGS sequence"/>
</dbReference>
<name>A0A4U8Q9K7_9FIRM</name>
<dbReference type="RefSeq" id="WP_047833235.1">
    <property type="nucleotide sequence ID" value="NZ_QGQD01000031.1"/>
</dbReference>
<dbReference type="PIRSF" id="PIRSF029876">
    <property type="entry name" value="UCP029876"/>
    <property type="match status" value="1"/>
</dbReference>
<protein>
    <recommendedName>
        <fullName evidence="3">DNA-binding ferritin-like protein (Dps family)</fullName>
    </recommendedName>
</protein>
<keyword evidence="2" id="KW-1185">Reference proteome</keyword>
<evidence type="ECO:0000313" key="1">
    <source>
        <dbReference type="EMBL" id="TLD01690.1"/>
    </source>
</evidence>
<dbReference type="Gene3D" id="1.10.1900.10">
    <property type="entry name" value="c-terminal domain of poly(a) binding protein"/>
    <property type="match status" value="1"/>
</dbReference>
<comment type="caution">
    <text evidence="1">The sequence shown here is derived from an EMBL/GenBank/DDBJ whole genome shotgun (WGS) entry which is preliminary data.</text>
</comment>
<dbReference type="AlphaFoldDB" id="A0A4U8Q9K7"/>
<dbReference type="SUPFAM" id="SSF158560">
    <property type="entry name" value="BH3980-like"/>
    <property type="match status" value="1"/>
</dbReference>
<dbReference type="EMBL" id="QGQD01000031">
    <property type="protein sequence ID" value="TLD01690.1"/>
    <property type="molecule type" value="Genomic_DNA"/>
</dbReference>
<reference evidence="1 2" key="1">
    <citation type="journal article" date="2019" name="Anaerobe">
        <title>Detection of Robinsoniella peoriensis in multiple bone samples of a trauma patient.</title>
        <authorList>
            <person name="Schrottner P."/>
            <person name="Hartwich K."/>
            <person name="Bunk B."/>
            <person name="Schober I."/>
            <person name="Helbig S."/>
            <person name="Rudolph W.W."/>
            <person name="Gunzer F."/>
        </authorList>
    </citation>
    <scope>NUCLEOTIDE SEQUENCE [LARGE SCALE GENOMIC DNA]</scope>
    <source>
        <strain evidence="1 2">DSM 106044</strain>
    </source>
</reference>
<proteinExistence type="predicted"/>
<gene>
    <name evidence="1" type="ORF">DSM106044_01395</name>
</gene>
<organism evidence="1 2">
    <name type="scientific">Robinsoniella peoriensis</name>
    <dbReference type="NCBI Taxonomy" id="180332"/>
    <lineage>
        <taxon>Bacteria</taxon>
        <taxon>Bacillati</taxon>
        <taxon>Bacillota</taxon>
        <taxon>Clostridia</taxon>
        <taxon>Lachnospirales</taxon>
        <taxon>Lachnospiraceae</taxon>
        <taxon>Robinsoniella</taxon>
    </lineage>
</organism>
<evidence type="ECO:0008006" key="3">
    <source>
        <dbReference type="Google" id="ProtNLM"/>
    </source>
</evidence>
<evidence type="ECO:0000313" key="2">
    <source>
        <dbReference type="Proteomes" id="UP000306509"/>
    </source>
</evidence>
<dbReference type="STRING" id="180332.GCA_000797495_00676"/>